<dbReference type="InterPro" id="IPR000276">
    <property type="entry name" value="GPCR_Rhodpsn"/>
</dbReference>
<comment type="subcellular location">
    <subcellularLocation>
        <location evidence="1">Membrane</location>
    </subcellularLocation>
</comment>
<dbReference type="InterPro" id="IPR017452">
    <property type="entry name" value="GPCR_Rhodpsn_7TM"/>
</dbReference>
<evidence type="ECO:0000313" key="8">
    <source>
        <dbReference type="Proteomes" id="UP000675881"/>
    </source>
</evidence>
<dbReference type="PANTHER" id="PTHR46641:SF2">
    <property type="entry name" value="FMRFAMIDE RECEPTOR"/>
    <property type="match status" value="1"/>
</dbReference>
<evidence type="ECO:0000256" key="3">
    <source>
        <dbReference type="ARBA" id="ARBA00022692"/>
    </source>
</evidence>
<gene>
    <name evidence="7" type="ORF">LSAA_7964</name>
</gene>
<comment type="similarity">
    <text evidence="2">Belongs to the G-protein coupled receptor 1 family.</text>
</comment>
<keyword evidence="8" id="KW-1185">Reference proteome</keyword>
<dbReference type="Proteomes" id="UP000675881">
    <property type="component" value="Chromosome 3"/>
</dbReference>
<evidence type="ECO:0000256" key="1">
    <source>
        <dbReference type="ARBA" id="ARBA00004370"/>
    </source>
</evidence>
<dbReference type="Gene3D" id="1.20.1070.10">
    <property type="entry name" value="Rhodopsin 7-helix transmembrane proteins"/>
    <property type="match status" value="1"/>
</dbReference>
<evidence type="ECO:0000256" key="5">
    <source>
        <dbReference type="ARBA" id="ARBA00023136"/>
    </source>
</evidence>
<dbReference type="GO" id="GO:0016020">
    <property type="term" value="C:membrane"/>
    <property type="evidence" value="ECO:0007669"/>
    <property type="project" value="UniProtKB-SubCell"/>
</dbReference>
<keyword evidence="3" id="KW-0812">Transmembrane</keyword>
<dbReference type="SUPFAM" id="SSF81321">
    <property type="entry name" value="Family A G protein-coupled receptor-like"/>
    <property type="match status" value="1"/>
</dbReference>
<dbReference type="AlphaFoldDB" id="A0A7R8CUA2"/>
<proteinExistence type="inferred from homology"/>
<dbReference type="PRINTS" id="PR00237">
    <property type="entry name" value="GPCRRHODOPSN"/>
</dbReference>
<name>A0A7R8CUA2_LEPSM</name>
<evidence type="ECO:0000256" key="2">
    <source>
        <dbReference type="ARBA" id="ARBA00010663"/>
    </source>
</evidence>
<evidence type="ECO:0000259" key="6">
    <source>
        <dbReference type="PROSITE" id="PS50262"/>
    </source>
</evidence>
<protein>
    <submittedName>
        <fullName evidence="7">(salmon louse) hypothetical protein</fullName>
    </submittedName>
</protein>
<dbReference type="PROSITE" id="PS50262">
    <property type="entry name" value="G_PROTEIN_RECEP_F1_2"/>
    <property type="match status" value="1"/>
</dbReference>
<dbReference type="CDD" id="cd14978">
    <property type="entry name" value="7tmA_FMRFamide_R-like"/>
    <property type="match status" value="1"/>
</dbReference>
<dbReference type="OrthoDB" id="10033446at2759"/>
<evidence type="ECO:0000313" key="7">
    <source>
        <dbReference type="EMBL" id="CAF2882921.1"/>
    </source>
</evidence>
<dbReference type="EMBL" id="HG994582">
    <property type="protein sequence ID" value="CAF2882921.1"/>
    <property type="molecule type" value="Genomic_DNA"/>
</dbReference>
<sequence>MTITVSFILQGVCLITIGCFGIIGNILSAIVLFRSKSEKKSFRVLLIGLSFYDTLYIIMSLMLFGLPEVWIWYRNHIMMVLLPISYGLGHVARVGSVYVTVAVTLERYFAIVYPVRNFNCKSYFLTIISIFTVLYNIPKFFELRITHGTNGTRIEETELRKNEVYIKYYILWSKFIILEVIPYFIILFLNFNIVRTVRKSNLFRQTIMRQSRRPTERNRNSFRNTRSDSTSEESPKTSHKTAKPSRICHVLLWISIVFIICQSVKIIPDLYEVLYCQNNEVDCEQNKTMDAIISLSHLLLTINSSTNFIIYIMKGQSFKKEFLSIFKKSQPKKQ</sequence>
<accession>A0A7R8CUA2</accession>
<dbReference type="GO" id="GO:0004930">
    <property type="term" value="F:G protein-coupled receptor activity"/>
    <property type="evidence" value="ECO:0007669"/>
    <property type="project" value="InterPro"/>
</dbReference>
<keyword evidence="4" id="KW-1133">Transmembrane helix</keyword>
<keyword evidence="5" id="KW-0472">Membrane</keyword>
<feature type="domain" description="G-protein coupled receptors family 1 profile" evidence="6">
    <location>
        <begin position="24"/>
        <end position="311"/>
    </location>
</feature>
<dbReference type="PANTHER" id="PTHR46641">
    <property type="entry name" value="FMRFAMIDE RECEPTOR-RELATED"/>
    <property type="match status" value="1"/>
</dbReference>
<dbReference type="InterPro" id="IPR052954">
    <property type="entry name" value="GPCR-Ligand_Int"/>
</dbReference>
<organism evidence="7 8">
    <name type="scientific">Lepeophtheirus salmonis</name>
    <name type="common">Salmon louse</name>
    <name type="synonym">Caligus salmonis</name>
    <dbReference type="NCBI Taxonomy" id="72036"/>
    <lineage>
        <taxon>Eukaryota</taxon>
        <taxon>Metazoa</taxon>
        <taxon>Ecdysozoa</taxon>
        <taxon>Arthropoda</taxon>
        <taxon>Crustacea</taxon>
        <taxon>Multicrustacea</taxon>
        <taxon>Hexanauplia</taxon>
        <taxon>Copepoda</taxon>
        <taxon>Siphonostomatoida</taxon>
        <taxon>Caligidae</taxon>
        <taxon>Lepeophtheirus</taxon>
    </lineage>
</organism>
<dbReference type="Pfam" id="PF00001">
    <property type="entry name" value="7tm_1"/>
    <property type="match status" value="1"/>
</dbReference>
<reference evidence="7" key="1">
    <citation type="submission" date="2021-02" db="EMBL/GenBank/DDBJ databases">
        <authorList>
            <person name="Bekaert M."/>
        </authorList>
    </citation>
    <scope>NUCLEOTIDE SEQUENCE</scope>
    <source>
        <strain evidence="7">IoA-00</strain>
    </source>
</reference>
<evidence type="ECO:0000256" key="4">
    <source>
        <dbReference type="ARBA" id="ARBA00022989"/>
    </source>
</evidence>